<keyword evidence="2 5" id="KW-0813">Transport</keyword>
<keyword evidence="9" id="KW-1185">Reference proteome</keyword>
<dbReference type="Proteomes" id="UP000245609">
    <property type="component" value="Unassembled WGS sequence"/>
</dbReference>
<name>A0A2T9ZBT1_9FUNG</name>
<comment type="subunit">
    <text evidence="5">V-ATPase is a heteromultimeric enzyme made up of two complexes: the ATP-hydrolytic V1 complex and the proton translocation V0 complex.</text>
</comment>
<evidence type="ECO:0000313" key="8">
    <source>
        <dbReference type="EMBL" id="PVV02051.1"/>
    </source>
</evidence>
<evidence type="ECO:0000313" key="9">
    <source>
        <dbReference type="Proteomes" id="UP000245609"/>
    </source>
</evidence>
<dbReference type="Pfam" id="PF11698">
    <property type="entry name" value="V-ATPase_H_C"/>
    <property type="match status" value="1"/>
</dbReference>
<dbReference type="AlphaFoldDB" id="A0A2T9ZBT1"/>
<dbReference type="Pfam" id="PF03224">
    <property type="entry name" value="V-ATPase_H_N"/>
    <property type="match status" value="1"/>
</dbReference>
<dbReference type="InterPro" id="IPR011987">
    <property type="entry name" value="ATPase_V1-cplx_hsu_C"/>
</dbReference>
<comment type="function">
    <text evidence="5">Subunit of the V1 complex of vacuolar(H+)-ATPase (V-ATPase), a multisubunit enzyme composed of a peripheral complex (V1) that hydrolyzes ATP and a membrane integral complex (V0) that translocates protons. V-ATPase is responsible for acidifying and maintaining the pH of intracellular compartments.</text>
</comment>
<dbReference type="InterPro" id="IPR016024">
    <property type="entry name" value="ARM-type_fold"/>
</dbReference>
<keyword evidence="3 5" id="KW-0375">Hydrogen ion transport</keyword>
<proteinExistence type="inferred from homology"/>
<evidence type="ECO:0000256" key="2">
    <source>
        <dbReference type="ARBA" id="ARBA00022448"/>
    </source>
</evidence>
<dbReference type="InterPro" id="IPR011989">
    <property type="entry name" value="ARM-like"/>
</dbReference>
<dbReference type="GO" id="GO:0000329">
    <property type="term" value="C:fungal-type vacuole membrane"/>
    <property type="evidence" value="ECO:0007669"/>
    <property type="project" value="TreeGrafter"/>
</dbReference>
<dbReference type="InterPro" id="IPR038497">
    <property type="entry name" value="ATPase_V1-cplx_hsu_C_sf"/>
</dbReference>
<gene>
    <name evidence="8" type="ORF">BB560_003507</name>
</gene>
<evidence type="ECO:0000256" key="5">
    <source>
        <dbReference type="PIRNR" id="PIRNR032184"/>
    </source>
</evidence>
<dbReference type="EMBL" id="MBFS01000637">
    <property type="protein sequence ID" value="PVV02051.1"/>
    <property type="molecule type" value="Genomic_DNA"/>
</dbReference>
<evidence type="ECO:0000256" key="1">
    <source>
        <dbReference type="ARBA" id="ARBA00008613"/>
    </source>
</evidence>
<dbReference type="OrthoDB" id="10263554at2759"/>
<organism evidence="8 9">
    <name type="scientific">Smittium megazygosporum</name>
    <dbReference type="NCBI Taxonomy" id="133381"/>
    <lineage>
        <taxon>Eukaryota</taxon>
        <taxon>Fungi</taxon>
        <taxon>Fungi incertae sedis</taxon>
        <taxon>Zoopagomycota</taxon>
        <taxon>Kickxellomycotina</taxon>
        <taxon>Harpellomycetes</taxon>
        <taxon>Harpellales</taxon>
        <taxon>Legeriomycetaceae</taxon>
        <taxon>Smittium</taxon>
    </lineage>
</organism>
<comment type="similarity">
    <text evidence="1 5">Belongs to the V-ATPase H subunit family.</text>
</comment>
<dbReference type="STRING" id="133381.A0A2T9ZBT1"/>
<evidence type="ECO:0000256" key="4">
    <source>
        <dbReference type="ARBA" id="ARBA00023065"/>
    </source>
</evidence>
<dbReference type="PANTHER" id="PTHR10698:SF0">
    <property type="entry name" value="V-TYPE PROTON ATPASE SUBUNIT H"/>
    <property type="match status" value="1"/>
</dbReference>
<dbReference type="GO" id="GO:0046961">
    <property type="term" value="F:proton-transporting ATPase activity, rotational mechanism"/>
    <property type="evidence" value="ECO:0007669"/>
    <property type="project" value="UniProtKB-UniRule"/>
</dbReference>
<accession>A0A2T9ZBT1</accession>
<dbReference type="PANTHER" id="PTHR10698">
    <property type="entry name" value="V-TYPE PROTON ATPASE SUBUNIT H"/>
    <property type="match status" value="1"/>
</dbReference>
<comment type="caution">
    <text evidence="8">The sequence shown here is derived from an EMBL/GenBank/DDBJ whole genome shotgun (WGS) entry which is preliminary data.</text>
</comment>
<evidence type="ECO:0000256" key="6">
    <source>
        <dbReference type="SAM" id="MobiDB-lite"/>
    </source>
</evidence>
<dbReference type="InterPro" id="IPR004908">
    <property type="entry name" value="ATPase_V1-cplx_hsu"/>
</dbReference>
<feature type="region of interest" description="Disordered" evidence="6">
    <location>
        <begin position="1"/>
        <end position="32"/>
    </location>
</feature>
<evidence type="ECO:0000256" key="3">
    <source>
        <dbReference type="ARBA" id="ARBA00022781"/>
    </source>
</evidence>
<sequence length="472" mass="54172">METLASSSTEVSTSKNTPNPSHQSKDKKHSSKAKASLVSSGILITNEQFVQLEKKISSQPIPWEGYYNANLISEEDMHLFRSLTQQKNRFIHRPEFTSYLLVMIDEILKISDETNEYCLSFSNESNSNIFSLFERLLVSSDEFTRLKSLLIITRLLIFSKNDKSLEYDYSKIFSVLSDEIDQETGFSQDVSIQLIQSLLDLKPPRQYLFFENPDCLEKMCKILKLTIVSRSLTSASVSTSQTQYQIGYCLWLLSFDPIVCESLNSKYDVVHVMTRIARSTLKEKVTRIMISTLKNLYLLAMEYNLPSIIASGVHGCLVALKSRKIQDVDLENDIDQFMADLGDKVSKISTWDEYKSQVKCGMLSWTPEHSSDVFWKMNYMRMNENEFEVLKLLSGLLKTRQDSIVLAVAIHDIGQYIKYYPDGKSILSEIGAKYRTMQLMTHEDSQVRFEALNTVQTFMMNAWKNAPTLRAP</sequence>
<protein>
    <recommendedName>
        <fullName evidence="5">V-type proton ATPase subunit H</fullName>
    </recommendedName>
</protein>
<dbReference type="PIRSF" id="PIRSF032184">
    <property type="entry name" value="ATPase_V1_H"/>
    <property type="match status" value="1"/>
</dbReference>
<feature type="compositionally biased region" description="Polar residues" evidence="6">
    <location>
        <begin position="1"/>
        <end position="20"/>
    </location>
</feature>
<dbReference type="GO" id="GO:0000221">
    <property type="term" value="C:vacuolar proton-transporting V-type ATPase, V1 domain"/>
    <property type="evidence" value="ECO:0007669"/>
    <property type="project" value="UniProtKB-UniRule"/>
</dbReference>
<keyword evidence="4 5" id="KW-0406">Ion transport</keyword>
<reference evidence="8 9" key="1">
    <citation type="journal article" date="2018" name="MBio">
        <title>Comparative Genomics Reveals the Core Gene Toolbox for the Fungus-Insect Symbiosis.</title>
        <authorList>
            <person name="Wang Y."/>
            <person name="Stata M."/>
            <person name="Wang W."/>
            <person name="Stajich J.E."/>
            <person name="White M.M."/>
            <person name="Moncalvo J.M."/>
        </authorList>
    </citation>
    <scope>NUCLEOTIDE SEQUENCE [LARGE SCALE GENOMIC DNA]</scope>
    <source>
        <strain evidence="8 9">SC-DP-2</strain>
    </source>
</reference>
<dbReference type="Gene3D" id="1.25.10.10">
    <property type="entry name" value="Leucine-rich Repeat Variant"/>
    <property type="match status" value="1"/>
</dbReference>
<evidence type="ECO:0000259" key="7">
    <source>
        <dbReference type="Pfam" id="PF11698"/>
    </source>
</evidence>
<feature type="domain" description="ATPase V1 complex subunit H C-terminal" evidence="7">
    <location>
        <begin position="347"/>
        <end position="463"/>
    </location>
</feature>
<dbReference type="Gene3D" id="1.25.40.150">
    <property type="entry name" value="V-type ATPase, subunit H, C-terminal domain"/>
    <property type="match status" value="1"/>
</dbReference>
<dbReference type="SUPFAM" id="SSF48371">
    <property type="entry name" value="ARM repeat"/>
    <property type="match status" value="1"/>
</dbReference>